<sequence length="82" mass="8753">MALLPLSGTFLGDVTTVGVVVDDEDTAEAVGQKIAHHAVGRRVAARTAPIRVRLGGRVLDPDEIIGRTGVSPYDHVEVFFDE</sequence>
<protein>
    <submittedName>
        <fullName evidence="1">Toluene monooxygenase</fullName>
    </submittedName>
</protein>
<dbReference type="InterPro" id="IPR009355">
    <property type="entry name" value="Toluene_mOase_B"/>
</dbReference>
<dbReference type="InterPro" id="IPR036713">
    <property type="entry name" value="TmoB-like_sf"/>
</dbReference>
<dbReference type="RefSeq" id="WP_047221510.1">
    <property type="nucleotide sequence ID" value="NZ_JWIO01000003.1"/>
</dbReference>
<dbReference type="Pfam" id="PF06234">
    <property type="entry name" value="TmoB"/>
    <property type="match status" value="1"/>
</dbReference>
<reference evidence="1 2" key="1">
    <citation type="submission" date="2014-12" db="EMBL/GenBank/DDBJ databases">
        <title>Frankia sp. BMG5.1 draft genome.</title>
        <authorList>
            <person name="Gtari M."/>
            <person name="Ghodhbane-Gtari F."/>
            <person name="Nouioui I."/>
            <person name="Ktari A."/>
            <person name="Hezbri K."/>
            <person name="Mimouni W."/>
            <person name="Sbissi I."/>
            <person name="Ayari A."/>
            <person name="Yamanaka T."/>
            <person name="Normand P."/>
            <person name="Tisa L.S."/>
            <person name="Boudabous A."/>
        </authorList>
    </citation>
    <scope>NUCLEOTIDE SEQUENCE [LARGE SCALE GENOMIC DNA]</scope>
    <source>
        <strain evidence="1 2">BMG5.1</strain>
    </source>
</reference>
<gene>
    <name evidence="1" type="ORF">FrCorBMG51_02405</name>
</gene>
<keyword evidence="2" id="KW-1185">Reference proteome</keyword>
<proteinExistence type="predicted"/>
<accession>A0ABR5F776</accession>
<evidence type="ECO:0000313" key="1">
    <source>
        <dbReference type="EMBL" id="KLL12576.1"/>
    </source>
</evidence>
<dbReference type="GO" id="GO:0004497">
    <property type="term" value="F:monooxygenase activity"/>
    <property type="evidence" value="ECO:0007669"/>
    <property type="project" value="UniProtKB-KW"/>
</dbReference>
<dbReference type="SUPFAM" id="SSF110814">
    <property type="entry name" value="TmoB-like"/>
    <property type="match status" value="1"/>
</dbReference>
<keyword evidence="1" id="KW-0503">Monooxygenase</keyword>
<comment type="caution">
    <text evidence="1">The sequence shown here is derived from an EMBL/GenBank/DDBJ whole genome shotgun (WGS) entry which is preliminary data.</text>
</comment>
<dbReference type="EMBL" id="JWIO01000003">
    <property type="protein sequence ID" value="KLL12576.1"/>
    <property type="molecule type" value="Genomic_DNA"/>
</dbReference>
<keyword evidence="1" id="KW-0560">Oxidoreductase</keyword>
<name>A0ABR5F776_9ACTN</name>
<dbReference type="Proteomes" id="UP000035425">
    <property type="component" value="Unassembled WGS sequence"/>
</dbReference>
<organism evidence="1 2">
    <name type="scientific">Protofrankia coriariae</name>
    <dbReference type="NCBI Taxonomy" id="1562887"/>
    <lineage>
        <taxon>Bacteria</taxon>
        <taxon>Bacillati</taxon>
        <taxon>Actinomycetota</taxon>
        <taxon>Actinomycetes</taxon>
        <taxon>Frankiales</taxon>
        <taxon>Frankiaceae</taxon>
        <taxon>Protofrankia</taxon>
    </lineage>
</organism>
<evidence type="ECO:0000313" key="2">
    <source>
        <dbReference type="Proteomes" id="UP000035425"/>
    </source>
</evidence>
<dbReference type="Gene3D" id="3.10.20.270">
    <property type="entry name" value="TmoB-like"/>
    <property type="match status" value="1"/>
</dbReference>